<dbReference type="GO" id="GO:0016020">
    <property type="term" value="C:membrane"/>
    <property type="evidence" value="ECO:0007669"/>
    <property type="project" value="UniProtKB-SubCell"/>
</dbReference>
<evidence type="ECO:0000256" key="5">
    <source>
        <dbReference type="ARBA" id="ARBA00023136"/>
    </source>
</evidence>
<reference evidence="10" key="1">
    <citation type="submission" date="2022-02" db="EMBL/GenBank/DDBJ databases">
        <title>Halalkalibacter sp. nov. isolated from Lonar Lake, India.</title>
        <authorList>
            <person name="Joshi A."/>
            <person name="Thite S."/>
            <person name="Lodha T."/>
        </authorList>
    </citation>
    <scope>NUCLEOTIDE SEQUENCE</scope>
    <source>
        <strain evidence="10">MEB205</strain>
    </source>
</reference>
<dbReference type="InterPro" id="IPR008844">
    <property type="entry name" value="Spore_GerAC-like"/>
</dbReference>
<comment type="subcellular location">
    <subcellularLocation>
        <location evidence="1">Membrane</location>
        <topology evidence="1">Lipid-anchor</topology>
    </subcellularLocation>
</comment>
<accession>A0A9X2CSZ5</accession>
<evidence type="ECO:0000313" key="11">
    <source>
        <dbReference type="Proteomes" id="UP001139150"/>
    </source>
</evidence>
<evidence type="ECO:0000256" key="2">
    <source>
        <dbReference type="ARBA" id="ARBA00007886"/>
    </source>
</evidence>
<dbReference type="EMBL" id="JAKRYL010000010">
    <property type="protein sequence ID" value="MCL7747703.1"/>
    <property type="molecule type" value="Genomic_DNA"/>
</dbReference>
<dbReference type="PANTHER" id="PTHR35789">
    <property type="entry name" value="SPORE GERMINATION PROTEIN B3"/>
    <property type="match status" value="1"/>
</dbReference>
<keyword evidence="7" id="KW-0449">Lipoprotein</keyword>
<comment type="caution">
    <text evidence="10">The sequence shown here is derived from an EMBL/GenBank/DDBJ whole genome shotgun (WGS) entry which is preliminary data.</text>
</comment>
<dbReference type="GO" id="GO:0009847">
    <property type="term" value="P:spore germination"/>
    <property type="evidence" value="ECO:0007669"/>
    <property type="project" value="InterPro"/>
</dbReference>
<evidence type="ECO:0000256" key="3">
    <source>
        <dbReference type="ARBA" id="ARBA00022544"/>
    </source>
</evidence>
<keyword evidence="4" id="KW-0732">Signal</keyword>
<dbReference type="Proteomes" id="UP001139150">
    <property type="component" value="Unassembled WGS sequence"/>
</dbReference>
<dbReference type="InterPro" id="IPR057336">
    <property type="entry name" value="GerAC_N"/>
</dbReference>
<gene>
    <name evidence="10" type="ORF">MF646_11290</name>
</gene>
<dbReference type="Pfam" id="PF05504">
    <property type="entry name" value="Spore_GerAC"/>
    <property type="match status" value="1"/>
</dbReference>
<dbReference type="Pfam" id="PF25198">
    <property type="entry name" value="Spore_GerAC_N"/>
    <property type="match status" value="1"/>
</dbReference>
<keyword evidence="11" id="KW-1185">Reference proteome</keyword>
<evidence type="ECO:0000256" key="6">
    <source>
        <dbReference type="ARBA" id="ARBA00023139"/>
    </source>
</evidence>
<dbReference type="NCBIfam" id="TIGR02887">
    <property type="entry name" value="spore_ger_x_C"/>
    <property type="match status" value="1"/>
</dbReference>
<evidence type="ECO:0000256" key="4">
    <source>
        <dbReference type="ARBA" id="ARBA00022729"/>
    </source>
</evidence>
<sequence length="403" mass="46317">MNGKVLTFLLICLLILPGCWDLTEIEQISFVIGTAFDPMNDEEIRATYEEETGRPLPKGMFQMTNQIVIPGQIEGGEEGGSASEGPFFNIRTTAMTSFKTNRNFTTRRSRTMNYEHLKTLIINEELAREGIIEHLLDLFIRDHEMRRDILILISKGKGSDILEKKLPLEMMPAMSIEMISEHAPRGHSIPPPKYSGELMSNIISDQSYIIPRIVNTDGEEFKVAGAAVFLGKENKMVGWMGEYDVQGYSWITGTVENEIVEAYYGREQKPFVYETDYTETEVHYKKENGKDIFDIKIRSEGFFVENWIAGIELDSQETILKLEEEVAKEIERQGNKIIGKMQEEFFTDIFQLHEHVKTNNFSYWQEVKGHWDGEGGAFSNTEINVEAKVKIRHHMTTEELEEE</sequence>
<evidence type="ECO:0000256" key="1">
    <source>
        <dbReference type="ARBA" id="ARBA00004635"/>
    </source>
</evidence>
<dbReference type="RefSeq" id="WP_250096599.1">
    <property type="nucleotide sequence ID" value="NZ_JAKRYL010000010.1"/>
</dbReference>
<evidence type="ECO:0000313" key="10">
    <source>
        <dbReference type="EMBL" id="MCL7747703.1"/>
    </source>
</evidence>
<feature type="domain" description="Spore germination GerAC-like C-terminal" evidence="8">
    <location>
        <begin position="225"/>
        <end position="394"/>
    </location>
</feature>
<dbReference type="InterPro" id="IPR046953">
    <property type="entry name" value="Spore_GerAC-like_C"/>
</dbReference>
<comment type="similarity">
    <text evidence="2">Belongs to the GerABKC lipoprotein family.</text>
</comment>
<dbReference type="Gene3D" id="3.30.300.210">
    <property type="entry name" value="Nutrient germinant receptor protein C, domain 3"/>
    <property type="match status" value="1"/>
</dbReference>
<keyword evidence="5" id="KW-0472">Membrane</keyword>
<dbReference type="AlphaFoldDB" id="A0A9X2CSZ5"/>
<feature type="domain" description="Spore germination protein N-terminal" evidence="9">
    <location>
        <begin position="23"/>
        <end position="213"/>
    </location>
</feature>
<protein>
    <submittedName>
        <fullName evidence="10">Ger(X)C family spore germination protein</fullName>
    </submittedName>
</protein>
<keyword evidence="3" id="KW-0309">Germination</keyword>
<keyword evidence="6" id="KW-0564">Palmitate</keyword>
<evidence type="ECO:0000259" key="8">
    <source>
        <dbReference type="Pfam" id="PF05504"/>
    </source>
</evidence>
<proteinExistence type="inferred from homology"/>
<dbReference type="InterPro" id="IPR038501">
    <property type="entry name" value="Spore_GerAC_C_sf"/>
</dbReference>
<dbReference type="PANTHER" id="PTHR35789:SF1">
    <property type="entry name" value="SPORE GERMINATION PROTEIN B3"/>
    <property type="match status" value="1"/>
</dbReference>
<evidence type="ECO:0000256" key="7">
    <source>
        <dbReference type="ARBA" id="ARBA00023288"/>
    </source>
</evidence>
<organism evidence="10 11">
    <name type="scientific">Halalkalibacter alkaliphilus</name>
    <dbReference type="NCBI Taxonomy" id="2917993"/>
    <lineage>
        <taxon>Bacteria</taxon>
        <taxon>Bacillati</taxon>
        <taxon>Bacillota</taxon>
        <taxon>Bacilli</taxon>
        <taxon>Bacillales</taxon>
        <taxon>Bacillaceae</taxon>
        <taxon>Halalkalibacter</taxon>
    </lineage>
</organism>
<evidence type="ECO:0000259" key="9">
    <source>
        <dbReference type="Pfam" id="PF25198"/>
    </source>
</evidence>
<name>A0A9X2CSZ5_9BACI</name>